<name>B3R9K8_CUPTR</name>
<proteinExistence type="predicted"/>
<keyword evidence="2" id="KW-1185">Reference proteome</keyword>
<evidence type="ECO:0000313" key="2">
    <source>
        <dbReference type="Proteomes" id="UP000001692"/>
    </source>
</evidence>
<dbReference type="Proteomes" id="UP000001692">
    <property type="component" value="Chromosome 2"/>
</dbReference>
<dbReference type="EMBL" id="CU633750">
    <property type="protein sequence ID" value="CAQ71583.1"/>
    <property type="molecule type" value="Genomic_DNA"/>
</dbReference>
<gene>
    <name evidence="1" type="ordered locus">RALTA_B0972</name>
</gene>
<reference evidence="1 2" key="1">
    <citation type="journal article" date="2008" name="Genome Res.">
        <title>Genome sequence of the beta-rhizobium Cupriavidus taiwanensis and comparative genomics of rhizobia.</title>
        <authorList>
            <person name="Amadou C."/>
            <person name="Pascal G."/>
            <person name="Mangenot S."/>
            <person name="Glew M."/>
            <person name="Bontemps C."/>
            <person name="Capela D."/>
            <person name="Carrere S."/>
            <person name="Cruveiller S."/>
            <person name="Dossat C."/>
            <person name="Lajus A."/>
            <person name="Marchetti M."/>
            <person name="Poinsot V."/>
            <person name="Rouy Z."/>
            <person name="Servin B."/>
            <person name="Saad M."/>
            <person name="Schenowitz C."/>
            <person name="Barbe V."/>
            <person name="Batut J."/>
            <person name="Medigue C."/>
            <person name="Masson-Boivin C."/>
        </authorList>
    </citation>
    <scope>NUCLEOTIDE SEQUENCE [LARGE SCALE GENOMIC DNA]</scope>
    <source>
        <strain evidence="2">DSM 17343 / BCRC 17206 / CCUG 44338 / CIP 107171 / LMG 19424 / R1</strain>
    </source>
</reference>
<dbReference type="HOGENOM" id="CLU_2681517_0_0_4"/>
<dbReference type="RefSeq" id="WP_012355803.1">
    <property type="nucleotide sequence ID" value="NC_010530.1"/>
</dbReference>
<evidence type="ECO:0000313" key="1">
    <source>
        <dbReference type="EMBL" id="CAQ71583.1"/>
    </source>
</evidence>
<dbReference type="AlphaFoldDB" id="B3R9K8"/>
<dbReference type="KEGG" id="cti:RALTA_B0972"/>
<accession>B3R9K8</accession>
<organism evidence="1 2">
    <name type="scientific">Cupriavidus taiwanensis (strain DSM 17343 / BCRC 17206 / CCUG 44338 / CIP 107171 / LMG 19424 / R1)</name>
    <name type="common">Ralstonia taiwanensis (strain LMG 19424)</name>
    <dbReference type="NCBI Taxonomy" id="977880"/>
    <lineage>
        <taxon>Bacteria</taxon>
        <taxon>Pseudomonadati</taxon>
        <taxon>Pseudomonadota</taxon>
        <taxon>Betaproteobacteria</taxon>
        <taxon>Burkholderiales</taxon>
        <taxon>Burkholderiaceae</taxon>
        <taxon>Cupriavidus</taxon>
    </lineage>
</organism>
<dbReference type="GeneID" id="29764639"/>
<sequence>MKRSENPFKGPCYDGQQTFHVAAGDRIGMVKKFDKAQCEAALQVPGLQKTVENAVKVRLRQLDGGTVKRKRSSP</sequence>
<dbReference type="BioCyc" id="CTAI977880:RALTA_RS20360-MONOMER"/>
<protein>
    <submittedName>
        <fullName evidence="1">Uncharacterized protein</fullName>
    </submittedName>
</protein>